<dbReference type="AlphaFoldDB" id="A0A9W6C7C3"/>
<dbReference type="EMBL" id="BSBO01000026">
    <property type="protein sequence ID" value="GLG05283.1"/>
    <property type="molecule type" value="Genomic_DNA"/>
</dbReference>
<gene>
    <name evidence="1" type="ORF">Selli1_24570</name>
</gene>
<reference evidence="1 2" key="1">
    <citation type="journal article" date="2023" name="Int. J. Syst. Evol. Microbiol.">
        <title>Sellimonas catena sp. nov., isolated from human faeces.</title>
        <authorList>
            <person name="Hisatomi A."/>
            <person name="Ohkuma M."/>
            <person name="Sakamoto M."/>
        </authorList>
    </citation>
    <scope>NUCLEOTIDE SEQUENCE [LARGE SCALE GENOMIC DNA]</scope>
    <source>
        <strain evidence="1 2">12EGH17</strain>
    </source>
</reference>
<organism evidence="1 2">
    <name type="scientific">Sellimonas catena</name>
    <dbReference type="NCBI Taxonomy" id="2994035"/>
    <lineage>
        <taxon>Bacteria</taxon>
        <taxon>Bacillati</taxon>
        <taxon>Bacillota</taxon>
        <taxon>Clostridia</taxon>
        <taxon>Lachnospirales</taxon>
        <taxon>Lachnospiraceae</taxon>
        <taxon>Sellimonas</taxon>
    </lineage>
</organism>
<proteinExistence type="predicted"/>
<comment type="caution">
    <text evidence="1">The sequence shown here is derived from an EMBL/GenBank/DDBJ whole genome shotgun (WGS) entry which is preliminary data.</text>
</comment>
<dbReference type="RefSeq" id="WP_138372579.1">
    <property type="nucleotide sequence ID" value="NZ_BSBO01000026.1"/>
</dbReference>
<sequence>MENREFVTQWVIDAVKNEYPEDIALVVSHTTLRIDDQVKAVSYFVPITERGYRFGRTFILEGVGFDIWGIDWARLEKFAELEEYNITCLADGEILYARTEEDAERFRQLKRRQAENLSNPEKMRQCALSSYEKAKNIFAEMMFAAISDAKMCAGYVLDYLAQAIAFSNHQYFRKSQTDQIEELTDMKKVPKRFLELYRNVIDESDVEVQRKLCHEAVCVVREFLEKESTVDKDSLNYNTDFQMLADWYAELSYTWLRIRYYSRRNDPVKTYMWGILLQQELNIVCDDFGIKRMGLMEHYNVNRLNEFADYADHLEEKMRTIITEGGGKIHEYKSMEEFLHEI</sequence>
<name>A0A9W6C7C3_9FIRM</name>
<evidence type="ECO:0000313" key="1">
    <source>
        <dbReference type="EMBL" id="GLG05283.1"/>
    </source>
</evidence>
<protein>
    <submittedName>
        <fullName evidence="1">Uncharacterized protein</fullName>
    </submittedName>
</protein>
<dbReference type="Proteomes" id="UP001145145">
    <property type="component" value="Unassembled WGS sequence"/>
</dbReference>
<accession>A0A9W6C7C3</accession>
<evidence type="ECO:0000313" key="2">
    <source>
        <dbReference type="Proteomes" id="UP001145145"/>
    </source>
</evidence>
<keyword evidence="2" id="KW-1185">Reference proteome</keyword>